<protein>
    <submittedName>
        <fullName evidence="3">Acetyl-CoA acetyltransferase</fullName>
    </submittedName>
</protein>
<proteinExistence type="predicted"/>
<keyword evidence="3" id="KW-0808">Transferase</keyword>
<dbReference type="Proteomes" id="UP000233565">
    <property type="component" value="Unassembled WGS sequence"/>
</dbReference>
<dbReference type="CDD" id="cd00829">
    <property type="entry name" value="SCP-x_thiolase"/>
    <property type="match status" value="1"/>
</dbReference>
<keyword evidence="5" id="KW-1185">Reference proteome</keyword>
<sequence length="382" mass="40174">MREVAIAGVGYTSLSRDSGRTVLSLAAEATRNALADAGMSKDDVDGVASFSVLNDSVSCEAVATALALPQLRYVLDFQQGGQSPSIITYQAATAVASGQAEAVLVFRALNGRSGIRVGSGAFAGGAAQFRYPIGYNAYLMYIAMWARRYMHEVGATEADLAAVAIAQRAYAELNDRAILRKPLDMDAYLNSPWIADPFRAADCTTEVDGACALLVTTLDRARDLAHPPVRVASGAYAAGPRPGLDIGDQLLTDDFTHNYGYLLRDELFGRAGIGPGDVDVAEIYDCFTSTVLMTIEGLGLAERGGAGEFIRSGATAIDGSLPMNTHGGLLAEGYLHGMNTITEAVLQVQGRCGERQAPRHEVAVVTSGALNDGSALILTADR</sequence>
<dbReference type="SUPFAM" id="SSF53901">
    <property type="entry name" value="Thiolase-like"/>
    <property type="match status" value="2"/>
</dbReference>
<dbReference type="InterPro" id="IPR055140">
    <property type="entry name" value="Thiolase_C_2"/>
</dbReference>
<reference evidence="3" key="1">
    <citation type="submission" date="2016-10" db="EMBL/GenBank/DDBJ databases">
        <authorList>
            <person name="de Groot N.N."/>
        </authorList>
    </citation>
    <scope>NUCLEOTIDE SEQUENCE [LARGE SCALE GENOMIC DNA]</scope>
    <source>
        <strain evidence="3">CGMCC 1.10697</strain>
    </source>
</reference>
<dbReference type="PIRSF" id="PIRSF000429">
    <property type="entry name" value="Ac-CoA_Ac_transf"/>
    <property type="match status" value="1"/>
</dbReference>
<dbReference type="InterPro" id="IPR016039">
    <property type="entry name" value="Thiolase-like"/>
</dbReference>
<dbReference type="Pfam" id="PF22691">
    <property type="entry name" value="Thiolase_C_1"/>
    <property type="match status" value="1"/>
</dbReference>
<name>A0A1I0VIC3_9ACTN</name>
<dbReference type="PANTHER" id="PTHR42870">
    <property type="entry name" value="ACETYL-COA C-ACETYLTRANSFERASE"/>
    <property type="match status" value="1"/>
</dbReference>
<dbReference type="Gene3D" id="3.40.47.10">
    <property type="match status" value="1"/>
</dbReference>
<dbReference type="OrthoDB" id="9785768at2"/>
<reference evidence="2 5" key="2">
    <citation type="submission" date="2017-12" db="EMBL/GenBank/DDBJ databases">
        <title>Pharmacopeia of the Arctic Ocean.</title>
        <authorList>
            <person name="Collins E."/>
            <person name="Ducluzeau A.-L."/>
        </authorList>
    </citation>
    <scope>NUCLEOTIDE SEQUENCE [LARGE SCALE GENOMIC DNA]</scope>
    <source>
        <strain evidence="2 5">DSM 23325</strain>
    </source>
</reference>
<dbReference type="EMBL" id="PJBV01000035">
    <property type="protein sequence ID" value="PKH37285.1"/>
    <property type="molecule type" value="Genomic_DNA"/>
</dbReference>
<evidence type="ECO:0000313" key="4">
    <source>
        <dbReference type="Proteomes" id="UP000199113"/>
    </source>
</evidence>
<dbReference type="PANTHER" id="PTHR42870:SF1">
    <property type="entry name" value="NON-SPECIFIC LIPID-TRANSFER PROTEIN-LIKE 2"/>
    <property type="match status" value="1"/>
</dbReference>
<dbReference type="EMBL" id="FOKC01000001">
    <property type="protein sequence ID" value="SFA76071.1"/>
    <property type="molecule type" value="Genomic_DNA"/>
</dbReference>
<organism evidence="3 4">
    <name type="scientific">Nocardioides alpinus</name>
    <dbReference type="NCBI Taxonomy" id="748909"/>
    <lineage>
        <taxon>Bacteria</taxon>
        <taxon>Bacillati</taxon>
        <taxon>Actinomycetota</taxon>
        <taxon>Actinomycetes</taxon>
        <taxon>Propionibacteriales</taxon>
        <taxon>Nocardioidaceae</taxon>
        <taxon>Nocardioides</taxon>
    </lineage>
</organism>
<accession>A0A1I0VIC3</accession>
<feature type="domain" description="Thiolase C-terminal" evidence="1">
    <location>
        <begin position="268"/>
        <end position="378"/>
    </location>
</feature>
<dbReference type="AlphaFoldDB" id="A0A1I0VIC3"/>
<dbReference type="InterPro" id="IPR002155">
    <property type="entry name" value="Thiolase"/>
</dbReference>
<evidence type="ECO:0000313" key="3">
    <source>
        <dbReference type="EMBL" id="SFA76071.1"/>
    </source>
</evidence>
<evidence type="ECO:0000259" key="1">
    <source>
        <dbReference type="Pfam" id="PF22691"/>
    </source>
</evidence>
<dbReference type="RefSeq" id="WP_091193228.1">
    <property type="nucleotide sequence ID" value="NZ_FOKC01000001.1"/>
</dbReference>
<dbReference type="Proteomes" id="UP000199113">
    <property type="component" value="Unassembled WGS sequence"/>
</dbReference>
<dbReference type="STRING" id="748909.SAMN05192575_101238"/>
<gene>
    <name evidence="2" type="ORF">CXG46_17600</name>
    <name evidence="3" type="ORF">SAMN05192575_101238</name>
</gene>
<evidence type="ECO:0000313" key="5">
    <source>
        <dbReference type="Proteomes" id="UP000233565"/>
    </source>
</evidence>
<dbReference type="GO" id="GO:0016747">
    <property type="term" value="F:acyltransferase activity, transferring groups other than amino-acyl groups"/>
    <property type="evidence" value="ECO:0007669"/>
    <property type="project" value="InterPro"/>
</dbReference>
<evidence type="ECO:0000313" key="2">
    <source>
        <dbReference type="EMBL" id="PKH37285.1"/>
    </source>
</evidence>